<dbReference type="InterPro" id="IPR011989">
    <property type="entry name" value="ARM-like"/>
</dbReference>
<feature type="compositionally biased region" description="Acidic residues" evidence="1">
    <location>
        <begin position="531"/>
        <end position="544"/>
    </location>
</feature>
<sequence>MSDRTPRALRVGFETGRVSGETVIDRALPALDAATIGRRRATLAALTAAADSQPERATEIFDAVESSIGPGAIPTRAELAALGDLGCDRPRAFTPLVETFRRPLAHPDDSAVDHAALSALLGDIGTAAPGVVKPLLGPLVALTANDYSEHRVEAAWAVVRIAASEPAMLRPLVAGLVWDLDSEDPATVCEALATLGRIGQFLPDHLAGLDTVASLLDHPSPEVRAAAVETLGDTAGRGAKFDTGVAAPARVEPFLDRVAARGTDSDPAVRAAAVETLGQVARHEPRFAETYSALFLTATADDDRRVRIAALDAIADTFEPSAFDRDRFLRYAVGRLTDGDDDVAGAAVDALLAAARALRSDHPETARYLVDVLVWFQLSPHGGLGVPDPIEELGSALVGVVDRDRHLQVARTLRDAEDSGLRHAGLSICETIACHADSHRLAAVGILQSLLADEDEHVRRRVLSVFERLAEDTPALSPVLGQIAWPVAAYDPAVRPRAVAVLVATGQTDARDRLGPVAVQCRVLRERRDAEDDGDGLDIVDSEPESSPLQRLAEATPRAVTDAAPTLVEFLSEEGDVSVATALASAVAEGGRLAPETVRRIEAVVRSASVSPPLLAWLSTALFLGGDEAVQRRARDRLHSLAERREETPLLACLSLLVDHDPVVVAEILCSYPPAESLSTPRAERLAALVTAHPRLSLRCRTGWSPFPDGARSRERASRTAWPAALAEHAPQTVPARDWLADRFWTDDGELTASLLDTMGRADTLPGTDAWRRHPRPAVRDAARGLLDGEAAAARSDPVDPGAATTDTVAEVASRLASTDPTRCRRACERLVSIAARDPSLRPAVRQHLLASTVALSETAAPTAVLGALSTLAPRPDQPGGRARSSVPPAERVAPLLCQYAAAPSPGVRDVALSALRVRDGDEPAALAAVVIERLRDPSGAVRAQAAHTAAALVGDALSVTPSLVDALVDAVDGPRYVAVAACHALGRCGATEPSVTDRVVAELTTHLRARERGVRRSAAGGLARIGHADPEALAPVADTLCDRIGADRVTWPALFPVVSMLWTHDAVTLDSLARAREDEPDGSRCLPLTALVAETPPCVTRAAGRLLVAAAEDTPGTVHGQLHAVGERLHEEYDDEIVTNFQDITTSRLSTYWLFRVVATCARANHTVTAPFGWALAETVDFLTSPAAASPHYDLPRDSLTTDGLATVTARAAGLGGDSSYETILESWPDEPTKPALDPTVIATFLVLADEPTRTRSFEHVATTLSPADRDDVLAALLSQSVNLHRYEAVFASLTRLLPLSDDERLHRRGVATLLDACEAHNWEVQVNAIEALATLGTTAVLPADEAIGHLLGQPGREPKTQAAIADAVLDLLGHAERTPETVATAMAVRYERGGPARRRLAVWLLGRLATRHATVRSRAVATLLAALSDSDRWARERAGEDLAALAAIDPEPLTAHRERLERRAARADGEVADDLRTCLSELDDRE</sequence>
<dbReference type="PANTHER" id="PTHR12697:SF38">
    <property type="entry name" value="PBS LYASE HEAT DOMAIN PROTEIN REPEAT-CONTAINING PROTEIN"/>
    <property type="match status" value="1"/>
</dbReference>
<dbReference type="RefSeq" id="WP_170095267.1">
    <property type="nucleotide sequence ID" value="NZ_WOYG01000001.1"/>
</dbReference>
<dbReference type="InterPro" id="IPR016024">
    <property type="entry name" value="ARM-type_fold"/>
</dbReference>
<dbReference type="PANTHER" id="PTHR12697">
    <property type="entry name" value="PBS LYASE HEAT-LIKE PROTEIN"/>
    <property type="match status" value="1"/>
</dbReference>
<name>A0A847UGK6_9EURY</name>
<gene>
    <name evidence="2" type="ORF">GOC74_16965</name>
</gene>
<organism evidence="2 3">
    <name type="scientific">Halomicrobium mukohataei</name>
    <dbReference type="NCBI Taxonomy" id="57705"/>
    <lineage>
        <taxon>Archaea</taxon>
        <taxon>Methanobacteriati</taxon>
        <taxon>Methanobacteriota</taxon>
        <taxon>Stenosarchaea group</taxon>
        <taxon>Halobacteria</taxon>
        <taxon>Halobacteriales</taxon>
        <taxon>Haloarculaceae</taxon>
        <taxon>Halomicrobium</taxon>
    </lineage>
</organism>
<comment type="caution">
    <text evidence="2">The sequence shown here is derived from an EMBL/GenBank/DDBJ whole genome shotgun (WGS) entry which is preliminary data.</text>
</comment>
<dbReference type="Pfam" id="PF13646">
    <property type="entry name" value="HEAT_2"/>
    <property type="match status" value="1"/>
</dbReference>
<dbReference type="Gene3D" id="1.25.10.10">
    <property type="entry name" value="Leucine-rich Repeat Variant"/>
    <property type="match status" value="5"/>
</dbReference>
<dbReference type="EMBL" id="WOYG01000001">
    <property type="protein sequence ID" value="NLV11616.1"/>
    <property type="molecule type" value="Genomic_DNA"/>
</dbReference>
<evidence type="ECO:0008006" key="4">
    <source>
        <dbReference type="Google" id="ProtNLM"/>
    </source>
</evidence>
<proteinExistence type="predicted"/>
<evidence type="ECO:0000313" key="2">
    <source>
        <dbReference type="EMBL" id="NLV11616.1"/>
    </source>
</evidence>
<feature type="region of interest" description="Disordered" evidence="1">
    <location>
        <begin position="529"/>
        <end position="549"/>
    </location>
</feature>
<dbReference type="SUPFAM" id="SSF48371">
    <property type="entry name" value="ARM repeat"/>
    <property type="match status" value="3"/>
</dbReference>
<reference evidence="2" key="1">
    <citation type="submission" date="2019-12" db="EMBL/GenBank/DDBJ databases">
        <title>Whole-genome sequence of Halomicrobium mukohataei pws1.</title>
        <authorList>
            <person name="Verma D.K."/>
            <person name="Gopal K."/>
            <person name="Prasad E.S."/>
        </authorList>
    </citation>
    <scope>NUCLEOTIDE SEQUENCE</scope>
    <source>
        <strain evidence="2">Pws1</strain>
    </source>
</reference>
<dbReference type="GO" id="GO:0016491">
    <property type="term" value="F:oxidoreductase activity"/>
    <property type="evidence" value="ECO:0007669"/>
    <property type="project" value="TreeGrafter"/>
</dbReference>
<evidence type="ECO:0000313" key="3">
    <source>
        <dbReference type="Proteomes" id="UP000608662"/>
    </source>
</evidence>
<protein>
    <recommendedName>
        <fullName evidence="4">HEAT repeat domain-containing protein</fullName>
    </recommendedName>
</protein>
<dbReference type="Proteomes" id="UP000608662">
    <property type="component" value="Unassembled WGS sequence"/>
</dbReference>
<evidence type="ECO:0000256" key="1">
    <source>
        <dbReference type="SAM" id="MobiDB-lite"/>
    </source>
</evidence>
<accession>A0A847UGK6</accession>